<dbReference type="EMBL" id="CP046620">
    <property type="protein sequence ID" value="QHQ35958.1"/>
    <property type="molecule type" value="Genomic_DNA"/>
</dbReference>
<protein>
    <recommendedName>
        <fullName evidence="3">Heparinase II/III-like C-terminal domain-containing protein</fullName>
    </recommendedName>
</protein>
<dbReference type="KEGG" id="amaq:GO499_12650"/>
<evidence type="ECO:0000256" key="2">
    <source>
        <dbReference type="SAM" id="MobiDB-lite"/>
    </source>
</evidence>
<evidence type="ECO:0000313" key="5">
    <source>
        <dbReference type="Proteomes" id="UP000464495"/>
    </source>
</evidence>
<evidence type="ECO:0000256" key="1">
    <source>
        <dbReference type="ARBA" id="ARBA00004196"/>
    </source>
</evidence>
<evidence type="ECO:0000313" key="4">
    <source>
        <dbReference type="EMBL" id="QHQ35958.1"/>
    </source>
</evidence>
<dbReference type="AlphaFoldDB" id="A0A6P1SZP6"/>
<gene>
    <name evidence="4" type="ORF">GO499_12650</name>
</gene>
<dbReference type="Gene3D" id="2.70.98.70">
    <property type="match status" value="1"/>
</dbReference>
<feature type="region of interest" description="Disordered" evidence="2">
    <location>
        <begin position="389"/>
        <end position="409"/>
    </location>
</feature>
<reference evidence="4 5" key="1">
    <citation type="submission" date="2019-12" db="EMBL/GenBank/DDBJ databases">
        <title>Complete genome sequence of Algicella marina strain 9Alg 56(T) isolated from the red alga Tichocarpus crinitus.</title>
        <authorList>
            <person name="Kim S.-G."/>
            <person name="Nedashkovskaya O.I."/>
        </authorList>
    </citation>
    <scope>NUCLEOTIDE SEQUENCE [LARGE SCALE GENOMIC DNA]</scope>
    <source>
        <strain evidence="4 5">9Alg 56</strain>
    </source>
</reference>
<proteinExistence type="predicted"/>
<accession>A0A6P1SZP6</accession>
<dbReference type="InterPro" id="IPR012480">
    <property type="entry name" value="Hepar_II_III_C"/>
</dbReference>
<organism evidence="4 5">
    <name type="scientific">Algicella marina</name>
    <dbReference type="NCBI Taxonomy" id="2683284"/>
    <lineage>
        <taxon>Bacteria</taxon>
        <taxon>Pseudomonadati</taxon>
        <taxon>Pseudomonadota</taxon>
        <taxon>Alphaproteobacteria</taxon>
        <taxon>Rhodobacterales</taxon>
        <taxon>Paracoccaceae</taxon>
        <taxon>Algicella</taxon>
    </lineage>
</organism>
<comment type="subcellular location">
    <subcellularLocation>
        <location evidence="1">Cell envelope</location>
    </subcellularLocation>
</comment>
<name>A0A6P1SZP6_9RHOB</name>
<dbReference type="GO" id="GO:0016829">
    <property type="term" value="F:lyase activity"/>
    <property type="evidence" value="ECO:0007669"/>
    <property type="project" value="InterPro"/>
</dbReference>
<dbReference type="GO" id="GO:0030313">
    <property type="term" value="C:cell envelope"/>
    <property type="evidence" value="ECO:0007669"/>
    <property type="project" value="UniProtKB-SubCell"/>
</dbReference>
<keyword evidence="5" id="KW-1185">Reference proteome</keyword>
<feature type="domain" description="Heparinase II/III-like C-terminal" evidence="3">
    <location>
        <begin position="312"/>
        <end position="564"/>
    </location>
</feature>
<evidence type="ECO:0000259" key="3">
    <source>
        <dbReference type="Pfam" id="PF07940"/>
    </source>
</evidence>
<dbReference type="Pfam" id="PF07940">
    <property type="entry name" value="Hepar_II_III_C"/>
    <property type="match status" value="1"/>
</dbReference>
<dbReference type="RefSeq" id="WP_161862515.1">
    <property type="nucleotide sequence ID" value="NZ_CP046620.1"/>
</dbReference>
<dbReference type="InterPro" id="IPR008929">
    <property type="entry name" value="Chondroitin_lyas"/>
</dbReference>
<dbReference type="Proteomes" id="UP000464495">
    <property type="component" value="Chromosome"/>
</dbReference>
<sequence length="585" mass="63381">MSGPLSTLLARFPKLLDMRGDSQARSTFKKLGDPPPFEGFHTLIPPIYGDFQAARAALKGEVVILGQRHPCPALTPWDLPLDPGPMMRELHAFDWLADFAALGTKAARARALGWFLGWIDRYAAGDGPGWTPDIVARRLINILAALPFLEPVMTGQIRDRITGELPRQFAFADAVIGTEISAHRRLRSLAALVQVAACLVGQEDARLALTQELDGTCASTLLPSGAIPSRNPEALMHVLAGLIAVRDILEVTGHRCGGSIQKAIETVTPVLRALRLGDGSLARFHGGSGGTEGQLDRILASARVRKRPGEEPQMGYIRLHGGRTTAILDCARPQGGPDAALAHASTLGFELSTGRRPFIVNVGPGMSFGPEWYRNPRTTGAHNTLAVDKTSSSQLAPSRGSGHLPQPLATRPSMVTMSQAKDTSGMWVQARHDGYMVDYGLVHERRLFVSSGGDQVHGEDVLLAPDVKGERRFAQRIKGAEKLGVALVLHFHLHPEVEIDTGRLPEMIVLRPGSGEVWVFRQSGGLLETETSAWLDPTEPEPVATRQIVVRARTTSHSATLNWSFVRSEDKGPSLRDFGQGRMRG</sequence>
<dbReference type="Gene3D" id="1.50.10.100">
    <property type="entry name" value="Chondroitin AC/alginate lyase"/>
    <property type="match status" value="1"/>
</dbReference>